<dbReference type="PANTHER" id="PTHR16015">
    <property type="entry name" value="TRANSMEMBRANE PROTEIN 51"/>
    <property type="match status" value="1"/>
</dbReference>
<feature type="compositionally biased region" description="Basic residues" evidence="1">
    <location>
        <begin position="272"/>
        <end position="284"/>
    </location>
</feature>
<keyword evidence="3" id="KW-1185">Reference proteome</keyword>
<sequence length="337" mass="36618">MLFFSAAEAGAGKAVEMLHLQLQDTRCSSDHSAACQCGCFCSGLSLNLGICKHLEEGRLDLNIWSRKACQADCALSGDSVVGAMAQSRSNGSHYALTAIGLGMLVLGIIMAVWNLVPGFGHGDKSPSSSGNSSKPESDSGGGMLKSKTFSVAYVLVGAGVLLLLVSICLNIRDKKKQRQNEDLGRIQHQASAEPQHQEDSQEEEDDSHSRYYVPSYEEVMNTGYTETRDLDRSTRISMSLPSYESLTGIDENTQTSATAATGPEANAERQPSRHSSRLSKRLKPLKVRRIKSEKLHLKDIRVNLPDKNSSHITIEPLTPPPQYDEIQDKAPGSRQGT</sequence>
<reference evidence="4 5" key="1">
    <citation type="submission" date="2025-04" db="UniProtKB">
        <authorList>
            <consortium name="RefSeq"/>
        </authorList>
    </citation>
    <scope>IDENTIFICATION</scope>
</reference>
<feature type="region of interest" description="Disordered" evidence="1">
    <location>
        <begin position="256"/>
        <end position="284"/>
    </location>
</feature>
<dbReference type="PANTHER" id="PTHR16015:SF0">
    <property type="entry name" value="TRANSMEMBRANE PROTEIN 51"/>
    <property type="match status" value="1"/>
</dbReference>
<evidence type="ECO:0000313" key="4">
    <source>
        <dbReference type="RefSeq" id="XP_014383051.2"/>
    </source>
</evidence>
<feature type="transmembrane region" description="Helical" evidence="2">
    <location>
        <begin position="151"/>
        <end position="171"/>
    </location>
</feature>
<keyword evidence="2 4" id="KW-0812">Transmembrane</keyword>
<evidence type="ECO:0000256" key="2">
    <source>
        <dbReference type="SAM" id="Phobius"/>
    </source>
</evidence>
<feature type="compositionally biased region" description="Low complexity" evidence="1">
    <location>
        <begin position="125"/>
        <end position="134"/>
    </location>
</feature>
<dbReference type="RefSeq" id="XP_025051394.1">
    <property type="nucleotide sequence ID" value="XM_025195609.1"/>
</dbReference>
<proteinExistence type="predicted"/>
<feature type="region of interest" description="Disordered" evidence="1">
    <location>
        <begin position="188"/>
        <end position="233"/>
    </location>
</feature>
<dbReference type="STRING" id="38654.A0A1U8DRS1"/>
<evidence type="ECO:0000313" key="3">
    <source>
        <dbReference type="Proteomes" id="UP000189705"/>
    </source>
</evidence>
<dbReference type="InterPro" id="IPR029265">
    <property type="entry name" value="TMEM51"/>
</dbReference>
<feature type="region of interest" description="Disordered" evidence="1">
    <location>
        <begin position="306"/>
        <end position="337"/>
    </location>
</feature>
<feature type="transmembrane region" description="Helical" evidence="2">
    <location>
        <begin position="94"/>
        <end position="116"/>
    </location>
</feature>
<keyword evidence="2" id="KW-1133">Transmembrane helix</keyword>
<evidence type="ECO:0000313" key="5">
    <source>
        <dbReference type="RefSeq" id="XP_025051394.1"/>
    </source>
</evidence>
<dbReference type="RefSeq" id="XP_014383051.2">
    <property type="nucleotide sequence ID" value="XM_014527565.2"/>
</dbReference>
<dbReference type="Pfam" id="PF15345">
    <property type="entry name" value="TMEM51"/>
    <property type="match status" value="1"/>
</dbReference>
<gene>
    <name evidence="4 5" type="primary">TMEM51</name>
</gene>
<dbReference type="AlphaFoldDB" id="A0A1U8DRS1"/>
<accession>A0A1U8DRS1</accession>
<dbReference type="Proteomes" id="UP000189705">
    <property type="component" value="Unplaced"/>
</dbReference>
<organism evidence="3 4">
    <name type="scientific">Alligator sinensis</name>
    <name type="common">Chinese alligator</name>
    <dbReference type="NCBI Taxonomy" id="38654"/>
    <lineage>
        <taxon>Eukaryota</taxon>
        <taxon>Metazoa</taxon>
        <taxon>Chordata</taxon>
        <taxon>Craniata</taxon>
        <taxon>Vertebrata</taxon>
        <taxon>Euteleostomi</taxon>
        <taxon>Archelosauria</taxon>
        <taxon>Archosauria</taxon>
        <taxon>Crocodylia</taxon>
        <taxon>Alligatoridae</taxon>
        <taxon>Alligatorinae</taxon>
        <taxon>Alligator</taxon>
    </lineage>
</organism>
<name>A0A1U8DRS1_ALLSI</name>
<evidence type="ECO:0000256" key="1">
    <source>
        <dbReference type="SAM" id="MobiDB-lite"/>
    </source>
</evidence>
<feature type="region of interest" description="Disordered" evidence="1">
    <location>
        <begin position="122"/>
        <end position="141"/>
    </location>
</feature>
<dbReference type="CTD" id="55092"/>
<dbReference type="GeneID" id="102376434"/>
<keyword evidence="2" id="KW-0472">Membrane</keyword>
<protein>
    <submittedName>
        <fullName evidence="4 5">Transmembrane protein 51 isoform X1</fullName>
    </submittedName>
</protein>